<protein>
    <recommendedName>
        <fullName evidence="7">DNA (cytosine-5-)-methyltransferase</fullName>
    </recommendedName>
</protein>
<dbReference type="EMBL" id="CAKMAB010000052">
    <property type="protein sequence ID" value="CAH1059348.1"/>
    <property type="molecule type" value="Genomic_DNA"/>
</dbReference>
<evidence type="ECO:0000256" key="1">
    <source>
        <dbReference type="ARBA" id="ARBA00022603"/>
    </source>
</evidence>
<keyword evidence="3" id="KW-0949">S-adenosyl-L-methionine</keyword>
<evidence type="ECO:0000313" key="6">
    <source>
        <dbReference type="Proteomes" id="UP000838749"/>
    </source>
</evidence>
<dbReference type="PROSITE" id="PS00095">
    <property type="entry name" value="C5_MTASE_2"/>
    <property type="match status" value="1"/>
</dbReference>
<dbReference type="Gene3D" id="3.90.120.10">
    <property type="entry name" value="DNA Methylase, subunit A, domain 2"/>
    <property type="match status" value="1"/>
</dbReference>
<dbReference type="InterPro" id="IPR001525">
    <property type="entry name" value="C5_MeTfrase"/>
</dbReference>
<dbReference type="Pfam" id="PF00145">
    <property type="entry name" value="DNA_methylase"/>
    <property type="match status" value="1"/>
</dbReference>
<dbReference type="InterPro" id="IPR029063">
    <property type="entry name" value="SAM-dependent_MTases_sf"/>
</dbReference>
<comment type="caution">
    <text evidence="5">The sequence shown here is derived from an EMBL/GenBank/DDBJ whole genome shotgun (WGS) entry which is preliminary data.</text>
</comment>
<evidence type="ECO:0008006" key="7">
    <source>
        <dbReference type="Google" id="ProtNLM"/>
    </source>
</evidence>
<keyword evidence="6" id="KW-1185">Reference proteome</keyword>
<proteinExistence type="predicted"/>
<dbReference type="RefSeq" id="WP_234541244.1">
    <property type="nucleotide sequence ID" value="NZ_CAKMAB010000052.1"/>
</dbReference>
<accession>A0ABN8FMU0</accession>
<dbReference type="InterPro" id="IPR031303">
    <property type="entry name" value="C5_meth_CS"/>
</dbReference>
<evidence type="ECO:0000256" key="3">
    <source>
        <dbReference type="ARBA" id="ARBA00022691"/>
    </source>
</evidence>
<keyword evidence="2" id="KW-0808">Transferase</keyword>
<name>A0ABN8FMU0_9BACL</name>
<reference evidence="5" key="1">
    <citation type="submission" date="2021-12" db="EMBL/GenBank/DDBJ databases">
        <authorList>
            <person name="Criscuolo A."/>
        </authorList>
    </citation>
    <scope>NUCLEOTIDE SEQUENCE</scope>
    <source>
        <strain evidence="5">CIP111894</strain>
    </source>
</reference>
<evidence type="ECO:0000256" key="4">
    <source>
        <dbReference type="ARBA" id="ARBA00022747"/>
    </source>
</evidence>
<keyword evidence="1" id="KW-0489">Methyltransferase</keyword>
<dbReference type="Proteomes" id="UP000838749">
    <property type="component" value="Unassembled WGS sequence"/>
</dbReference>
<organism evidence="5 6">
    <name type="scientific">Paenibacillus pseudetheri</name>
    <dbReference type="NCBI Taxonomy" id="2897682"/>
    <lineage>
        <taxon>Bacteria</taxon>
        <taxon>Bacillati</taxon>
        <taxon>Bacillota</taxon>
        <taxon>Bacilli</taxon>
        <taxon>Bacillales</taxon>
        <taxon>Paenibacillaceae</taxon>
        <taxon>Paenibacillus</taxon>
    </lineage>
</organism>
<evidence type="ECO:0000256" key="2">
    <source>
        <dbReference type="ARBA" id="ARBA00022679"/>
    </source>
</evidence>
<keyword evidence="4" id="KW-0680">Restriction system</keyword>
<gene>
    <name evidence="5" type="ORF">PAECIP111894_05554</name>
</gene>
<evidence type="ECO:0000313" key="5">
    <source>
        <dbReference type="EMBL" id="CAH1059348.1"/>
    </source>
</evidence>
<sequence length="339" mass="39282">MKIEKKFILKRWNGYREINLEGLSPSINAKTTLFFSDLTDRSEGYVALSWEEVAALQSFPKDFLFEGSLKSKFKQIGNSFPPQLAFLLATELMNIIKQDEQMFSRNQKESNEIKVEKRKSLMKNTNLPIDSVKCIEKQDLRSIPNLPAVPELIEPLQNLLTESDNLLYQLKKIQAGSESSDEYHKLIFCCLNYIFSDSLKRGRTEVEINDGRKRVDIIFDNHAKSGFFYFLREIHKVFCPRIIIECKNYNSDPANPEVDQLLGRFGVNVGKFGILTFRKVESSKKLMNRCKDVLAQSGNYILFFVDDDIEELIKLKANSDEEGILEHMSLLWDRLTMNY</sequence>
<dbReference type="SUPFAM" id="SSF53335">
    <property type="entry name" value="S-adenosyl-L-methionine-dependent methyltransferases"/>
    <property type="match status" value="1"/>
</dbReference>